<dbReference type="Proteomes" id="UP000692954">
    <property type="component" value="Unassembled WGS sequence"/>
</dbReference>
<feature type="region of interest" description="Disordered" evidence="1">
    <location>
        <begin position="1"/>
        <end position="59"/>
    </location>
</feature>
<accession>A0A8S1QUB9</accession>
<evidence type="ECO:0000313" key="3">
    <source>
        <dbReference type="Proteomes" id="UP000692954"/>
    </source>
</evidence>
<dbReference type="OrthoDB" id="307653at2759"/>
<proteinExistence type="predicted"/>
<feature type="compositionally biased region" description="Polar residues" evidence="1">
    <location>
        <begin position="38"/>
        <end position="59"/>
    </location>
</feature>
<keyword evidence="3" id="KW-1185">Reference proteome</keyword>
<evidence type="ECO:0000256" key="1">
    <source>
        <dbReference type="SAM" id="MobiDB-lite"/>
    </source>
</evidence>
<organism evidence="2 3">
    <name type="scientific">Paramecium sonneborni</name>
    <dbReference type="NCBI Taxonomy" id="65129"/>
    <lineage>
        <taxon>Eukaryota</taxon>
        <taxon>Sar</taxon>
        <taxon>Alveolata</taxon>
        <taxon>Ciliophora</taxon>
        <taxon>Intramacronucleata</taxon>
        <taxon>Oligohymenophorea</taxon>
        <taxon>Peniculida</taxon>
        <taxon>Parameciidae</taxon>
        <taxon>Paramecium</taxon>
    </lineage>
</organism>
<gene>
    <name evidence="2" type="ORF">PSON_ATCC_30995.1.T1200048</name>
</gene>
<evidence type="ECO:0000313" key="2">
    <source>
        <dbReference type="EMBL" id="CAD8119179.1"/>
    </source>
</evidence>
<reference evidence="2" key="1">
    <citation type="submission" date="2021-01" db="EMBL/GenBank/DDBJ databases">
        <authorList>
            <consortium name="Genoscope - CEA"/>
            <person name="William W."/>
        </authorList>
    </citation>
    <scope>NUCLEOTIDE SEQUENCE</scope>
</reference>
<feature type="compositionally biased region" description="Low complexity" evidence="1">
    <location>
        <begin position="1"/>
        <end position="15"/>
    </location>
</feature>
<name>A0A8S1QUB9_9CILI</name>
<sequence>MGCQIQKQQQNQSQLKKQKEKSSIQQSQKDNQSKKHITNSPPSYSKTQSPFQNPKELTQKQQIKIQEVIFNKKKTLKQTTLLKVDEQYKFQQTLIGLIRG</sequence>
<dbReference type="EMBL" id="CAJJDN010000120">
    <property type="protein sequence ID" value="CAD8119179.1"/>
    <property type="molecule type" value="Genomic_DNA"/>
</dbReference>
<protein>
    <submittedName>
        <fullName evidence="2">Uncharacterized protein</fullName>
    </submittedName>
</protein>
<dbReference type="AlphaFoldDB" id="A0A8S1QUB9"/>
<comment type="caution">
    <text evidence="2">The sequence shown here is derived from an EMBL/GenBank/DDBJ whole genome shotgun (WGS) entry which is preliminary data.</text>
</comment>